<evidence type="ECO:0000313" key="1">
    <source>
        <dbReference type="EMBL" id="TDE02628.1"/>
    </source>
</evidence>
<proteinExistence type="predicted"/>
<dbReference type="RefSeq" id="WP_132111977.1">
    <property type="nucleotide sequence ID" value="NZ_SMFO01000010.1"/>
</dbReference>
<accession>A0A4V2Z0X4</accession>
<dbReference type="EMBL" id="SMFO01000010">
    <property type="protein sequence ID" value="TDE02628.1"/>
    <property type="molecule type" value="Genomic_DNA"/>
</dbReference>
<name>A0A4V2Z0X4_9FLAO</name>
<sequence>MKFRVVIVLLFLFTSCHPLFCRWQNGYSALIEEPTKESLIGKYELSRKSKSFLNDSYDVWPVRIELTENMKYKLLFEENPSSLGDTIFSNDRDLNETKKNVIGKWSTYFNKKDKYCLIELEGLTVEPLFEKNNNFAISITIGDGDNCEGIMYEKIKK</sequence>
<keyword evidence="2" id="KW-1185">Reference proteome</keyword>
<dbReference type="PROSITE" id="PS51257">
    <property type="entry name" value="PROKAR_LIPOPROTEIN"/>
    <property type="match status" value="1"/>
</dbReference>
<dbReference type="Proteomes" id="UP000294597">
    <property type="component" value="Unassembled WGS sequence"/>
</dbReference>
<evidence type="ECO:0000313" key="2">
    <source>
        <dbReference type="Proteomes" id="UP000294597"/>
    </source>
</evidence>
<dbReference type="AlphaFoldDB" id="A0A4V2Z0X4"/>
<protein>
    <submittedName>
        <fullName evidence="1">Uncharacterized protein</fullName>
    </submittedName>
</protein>
<organism evidence="1 2">
    <name type="scientific">Flavobacterium hiemivividum</name>
    <dbReference type="NCBI Taxonomy" id="2541734"/>
    <lineage>
        <taxon>Bacteria</taxon>
        <taxon>Pseudomonadati</taxon>
        <taxon>Bacteroidota</taxon>
        <taxon>Flavobacteriia</taxon>
        <taxon>Flavobacteriales</taxon>
        <taxon>Flavobacteriaceae</taxon>
        <taxon>Flavobacterium</taxon>
    </lineage>
</organism>
<reference evidence="1 2" key="1">
    <citation type="submission" date="2019-03" db="EMBL/GenBank/DDBJ databases">
        <title>Flavobacterium TSA-D2 sp. nov., isolated from arctic soil.</title>
        <authorList>
            <person name="Chaudhary D.K."/>
        </authorList>
    </citation>
    <scope>NUCLEOTIDE SEQUENCE [LARGE SCALE GENOMIC DNA]</scope>
    <source>
        <strain evidence="1 2">TSA-D2</strain>
    </source>
</reference>
<comment type="caution">
    <text evidence="1">The sequence shown here is derived from an EMBL/GenBank/DDBJ whole genome shotgun (WGS) entry which is preliminary data.</text>
</comment>
<gene>
    <name evidence="1" type="ORF">E0F98_12510</name>
</gene>